<organism evidence="1 2">
    <name type="scientific">Aspergillus ochraceoroseus IBT 24754</name>
    <dbReference type="NCBI Taxonomy" id="1392256"/>
    <lineage>
        <taxon>Eukaryota</taxon>
        <taxon>Fungi</taxon>
        <taxon>Dikarya</taxon>
        <taxon>Ascomycota</taxon>
        <taxon>Pezizomycotina</taxon>
        <taxon>Eurotiomycetes</taxon>
        <taxon>Eurotiomycetidae</taxon>
        <taxon>Eurotiales</taxon>
        <taxon>Aspergillaceae</taxon>
        <taxon>Aspergillus</taxon>
        <taxon>Aspergillus subgen. Nidulantes</taxon>
    </lineage>
</organism>
<feature type="non-terminal residue" evidence="1">
    <location>
        <position position="1"/>
    </location>
</feature>
<dbReference type="RefSeq" id="XP_040750548.1">
    <property type="nucleotide sequence ID" value="XM_040894764.1"/>
</dbReference>
<sequence length="105" mass="12069">TQSQPSLKKVVCQSQNNHKQNLRVFKNHHSLHSQNGYVVRFLLTLSVPFIYLAGGPIGGVFNPSWRPLEVESNHHTNLSFFVFSFCLCADDKTYSWRDFLADNEL</sequence>
<evidence type="ECO:0000313" key="1">
    <source>
        <dbReference type="EMBL" id="PTU19156.1"/>
    </source>
</evidence>
<comment type="caution">
    <text evidence="1">The sequence shown here is derived from an EMBL/GenBank/DDBJ whole genome shotgun (WGS) entry which is preliminary data.</text>
</comment>
<reference evidence="1 2" key="1">
    <citation type="journal article" date="2018" name="Proc. Natl. Acad. Sci. U.S.A.">
        <title>Linking secondary metabolites to gene clusters through genome sequencing of six diverse Aspergillus species.</title>
        <authorList>
            <person name="Kaerboelling I."/>
            <person name="Vesth T.C."/>
            <person name="Frisvad J.C."/>
            <person name="Nybo J.L."/>
            <person name="Theobald S."/>
            <person name="Kuo A."/>
            <person name="Bowyer P."/>
            <person name="Matsuda Y."/>
            <person name="Mondo S."/>
            <person name="Lyhne E.K."/>
            <person name="Kogle M.E."/>
            <person name="Clum A."/>
            <person name="Lipzen A."/>
            <person name="Salamov A."/>
            <person name="Ngan C.Y."/>
            <person name="Daum C."/>
            <person name="Chiniquy J."/>
            <person name="Barry K."/>
            <person name="LaButti K."/>
            <person name="Haridas S."/>
            <person name="Simmons B.A."/>
            <person name="Magnuson J.K."/>
            <person name="Mortensen U.H."/>
            <person name="Larsen T.O."/>
            <person name="Grigoriev I.V."/>
            <person name="Baker S.E."/>
            <person name="Andersen M.R."/>
        </authorList>
    </citation>
    <scope>NUCLEOTIDE SEQUENCE [LARGE SCALE GENOMIC DNA]</scope>
    <source>
        <strain evidence="1 2">IBT 24754</strain>
    </source>
</reference>
<dbReference type="EMBL" id="MSFN02000006">
    <property type="protein sequence ID" value="PTU19156.1"/>
    <property type="molecule type" value="Genomic_DNA"/>
</dbReference>
<proteinExistence type="predicted"/>
<dbReference type="GeneID" id="63811646"/>
<dbReference type="VEuPathDB" id="FungiDB:P175DRAFT_0461569"/>
<dbReference type="AlphaFoldDB" id="A0A2T5LSA7"/>
<name>A0A2T5LSA7_9EURO</name>
<gene>
    <name evidence="1" type="ORF">P175DRAFT_0461569</name>
</gene>
<protein>
    <submittedName>
        <fullName evidence="1">Uncharacterized protein</fullName>
    </submittedName>
</protein>
<accession>A0A2T5LSA7</accession>
<evidence type="ECO:0000313" key="2">
    <source>
        <dbReference type="Proteomes" id="UP000244073"/>
    </source>
</evidence>
<dbReference type="Proteomes" id="UP000244073">
    <property type="component" value="Unassembled WGS sequence"/>
</dbReference>